<evidence type="ECO:0000256" key="8">
    <source>
        <dbReference type="ARBA" id="ARBA00023170"/>
    </source>
</evidence>
<keyword evidence="4" id="KW-0677">Repeat</keyword>
<evidence type="ECO:0000256" key="1">
    <source>
        <dbReference type="ARBA" id="ARBA00022527"/>
    </source>
</evidence>
<feature type="domain" description="Gnk2-homologous" evidence="10">
    <location>
        <begin position="53"/>
        <end position="169"/>
    </location>
</feature>
<evidence type="ECO:0000256" key="5">
    <source>
        <dbReference type="ARBA" id="ARBA00022741"/>
    </source>
</evidence>
<organism evidence="11">
    <name type="scientific">Daucus carota subsp. sativus</name>
    <name type="common">Carrot</name>
    <dbReference type="NCBI Taxonomy" id="79200"/>
    <lineage>
        <taxon>Eukaryota</taxon>
        <taxon>Viridiplantae</taxon>
        <taxon>Streptophyta</taxon>
        <taxon>Embryophyta</taxon>
        <taxon>Tracheophyta</taxon>
        <taxon>Spermatophyta</taxon>
        <taxon>Magnoliopsida</taxon>
        <taxon>eudicotyledons</taxon>
        <taxon>Gunneridae</taxon>
        <taxon>Pentapetalae</taxon>
        <taxon>asterids</taxon>
        <taxon>campanulids</taxon>
        <taxon>Apiales</taxon>
        <taxon>Apiaceae</taxon>
        <taxon>Apioideae</taxon>
        <taxon>Scandiceae</taxon>
        <taxon>Daucinae</taxon>
        <taxon>Daucus</taxon>
        <taxon>Daucus sect. Daucus</taxon>
    </lineage>
</organism>
<evidence type="ECO:0000256" key="9">
    <source>
        <dbReference type="SAM" id="SignalP"/>
    </source>
</evidence>
<keyword evidence="3 9" id="KW-0732">Signal</keyword>
<evidence type="ECO:0000256" key="2">
    <source>
        <dbReference type="ARBA" id="ARBA00022679"/>
    </source>
</evidence>
<feature type="signal peptide" evidence="9">
    <location>
        <begin position="1"/>
        <end position="24"/>
    </location>
</feature>
<dbReference type="GO" id="GO:0004674">
    <property type="term" value="F:protein serine/threonine kinase activity"/>
    <property type="evidence" value="ECO:0007669"/>
    <property type="project" value="UniProtKB-KW"/>
</dbReference>
<dbReference type="Pfam" id="PF01657">
    <property type="entry name" value="Stress-antifung"/>
    <property type="match status" value="1"/>
</dbReference>
<dbReference type="STRING" id="79200.A0A162AZF8"/>
<evidence type="ECO:0000256" key="3">
    <source>
        <dbReference type="ARBA" id="ARBA00022729"/>
    </source>
</evidence>
<dbReference type="GO" id="GO:0005524">
    <property type="term" value="F:ATP binding"/>
    <property type="evidence" value="ECO:0007669"/>
    <property type="project" value="UniProtKB-KW"/>
</dbReference>
<dbReference type="AlphaFoldDB" id="A0A162AZF8"/>
<dbReference type="PROSITE" id="PS51473">
    <property type="entry name" value="GNK2"/>
    <property type="match status" value="1"/>
</dbReference>
<proteinExistence type="predicted"/>
<dbReference type="EMBL" id="LNRQ01000001">
    <property type="protein sequence ID" value="KZN08033.1"/>
    <property type="molecule type" value="Genomic_DNA"/>
</dbReference>
<evidence type="ECO:0000313" key="11">
    <source>
        <dbReference type="EMBL" id="KZN08033.1"/>
    </source>
</evidence>
<evidence type="ECO:0000259" key="10">
    <source>
        <dbReference type="PROSITE" id="PS51473"/>
    </source>
</evidence>
<keyword evidence="7" id="KW-0067">ATP-binding</keyword>
<keyword evidence="6" id="KW-0418">Kinase</keyword>
<protein>
    <recommendedName>
        <fullName evidence="10">Gnk2-homologous domain-containing protein</fullName>
    </recommendedName>
</protein>
<evidence type="ECO:0000256" key="4">
    <source>
        <dbReference type="ARBA" id="ARBA00022737"/>
    </source>
</evidence>
<dbReference type="Gene3D" id="1.10.510.10">
    <property type="entry name" value="Transferase(Phosphotransferase) domain 1"/>
    <property type="match status" value="1"/>
</dbReference>
<evidence type="ECO:0000256" key="7">
    <source>
        <dbReference type="ARBA" id="ARBA00022840"/>
    </source>
</evidence>
<keyword evidence="8" id="KW-0675">Receptor</keyword>
<comment type="caution">
    <text evidence="11">The sequence shown here is derived from an EMBL/GenBank/DDBJ whole genome shotgun (WGS) entry which is preliminary data.</text>
</comment>
<evidence type="ECO:0000256" key="6">
    <source>
        <dbReference type="ARBA" id="ARBA00022777"/>
    </source>
</evidence>
<dbReference type="PANTHER" id="PTHR47973">
    <property type="entry name" value="CYSTEINE-RICH RECEPTOR-LIKE PROTEIN KINASE 3"/>
    <property type="match status" value="1"/>
</dbReference>
<dbReference type="CDD" id="cd23509">
    <property type="entry name" value="Gnk2-like"/>
    <property type="match status" value="1"/>
</dbReference>
<dbReference type="InterPro" id="IPR002902">
    <property type="entry name" value="GNK2"/>
</dbReference>
<keyword evidence="1" id="KW-0723">Serine/threonine-protein kinase</keyword>
<gene>
    <name evidence="11" type="ORF">DCAR_000702</name>
</gene>
<reference evidence="11" key="1">
    <citation type="journal article" date="2016" name="Nat. Genet.">
        <title>A high-quality carrot genome assembly provides new insights into carotenoid accumulation and asterid genome evolution.</title>
        <authorList>
            <person name="Iorizzo M."/>
            <person name="Ellison S."/>
            <person name="Senalik D."/>
            <person name="Zeng P."/>
            <person name="Satapoomin P."/>
            <person name="Huang J."/>
            <person name="Bowman M."/>
            <person name="Iovene M."/>
            <person name="Sanseverino W."/>
            <person name="Cavagnaro P."/>
            <person name="Yildiz M."/>
            <person name="Macko-Podgorni A."/>
            <person name="Moranska E."/>
            <person name="Grzebelus E."/>
            <person name="Grzebelus D."/>
            <person name="Ashrafi H."/>
            <person name="Zheng Z."/>
            <person name="Cheng S."/>
            <person name="Spooner D."/>
            <person name="Van Deynze A."/>
            <person name="Simon P."/>
        </authorList>
    </citation>
    <scope>NUCLEOTIDE SEQUENCE [LARGE SCALE GENOMIC DNA]</scope>
    <source>
        <tissue evidence="11">Leaf</tissue>
    </source>
</reference>
<dbReference type="Gramene" id="KZN08033">
    <property type="protein sequence ID" value="KZN08033"/>
    <property type="gene ID" value="DCAR_000702"/>
</dbReference>
<dbReference type="InterPro" id="IPR038408">
    <property type="entry name" value="GNK2_sf"/>
</dbReference>
<dbReference type="Gene3D" id="3.30.430.20">
    <property type="entry name" value="Gnk2 domain, C-X8-C-X2-C motif"/>
    <property type="match status" value="1"/>
</dbReference>
<keyword evidence="5" id="KW-0547">Nucleotide-binding</keyword>
<dbReference type="InterPro" id="IPR052059">
    <property type="entry name" value="CR_Ser/Thr_kinase"/>
</dbReference>
<sequence>MKRWGETITVVVLAVTMVIESAMSDPQANKISKTGRESSGYEVRSFFTEIELGTSSEVCADNKTVPAQAAFTLVAVQLLKDLADATPKIKNFFGAAKRQVFDGGPSAKASVTVYAVAQCLGTVSQGDCGKCLMGGYSNIQTCLSQSGGSSGGGSSASGGCFLRYSVTPFFSDNDITNIMPYLQKGSSSKKTAIIAGGVGAAWKSYNNGTHEDLIDETIDSSEYNVENAKKMIEIALKCTQSPVSLRPTMSEVVVMLVNDASPEPKQTN</sequence>
<feature type="chain" id="PRO_5007831971" description="Gnk2-homologous domain-containing protein" evidence="9">
    <location>
        <begin position="25"/>
        <end position="268"/>
    </location>
</feature>
<name>A0A162AZF8_DAUCS</name>
<accession>A0A162AZF8</accession>
<keyword evidence="2" id="KW-0808">Transferase</keyword>